<proteinExistence type="predicted"/>
<dbReference type="EMBL" id="VXIV02002437">
    <property type="protein sequence ID" value="KAF6025641.1"/>
    <property type="molecule type" value="Genomic_DNA"/>
</dbReference>
<gene>
    <name evidence="6" type="ORF">EB796_015892</name>
</gene>
<dbReference type="Gene3D" id="6.20.50.160">
    <property type="match status" value="1"/>
</dbReference>
<feature type="region of interest" description="Disordered" evidence="3">
    <location>
        <begin position="718"/>
        <end position="765"/>
    </location>
</feature>
<feature type="domain" description="Alpha-2-macroglobulin bait region" evidence="5">
    <location>
        <begin position="498"/>
        <end position="692"/>
    </location>
</feature>
<organism evidence="6 7">
    <name type="scientific">Bugula neritina</name>
    <name type="common">Brown bryozoan</name>
    <name type="synonym">Sertularia neritina</name>
    <dbReference type="NCBI Taxonomy" id="10212"/>
    <lineage>
        <taxon>Eukaryota</taxon>
        <taxon>Metazoa</taxon>
        <taxon>Spiralia</taxon>
        <taxon>Lophotrochozoa</taxon>
        <taxon>Bryozoa</taxon>
        <taxon>Gymnolaemata</taxon>
        <taxon>Cheilostomatida</taxon>
        <taxon>Flustrina</taxon>
        <taxon>Buguloidea</taxon>
        <taxon>Bugulidae</taxon>
        <taxon>Bugula</taxon>
    </lineage>
</organism>
<sequence length="850" mass="94264">MILLTACAVLVLGSQLTFANNEPGYLITAPNRFIPERPETVCIDLYNVADPTQVHLIISSVWIPRSWRNLPEGVRNETLDQAITKISPTEKTKCVTLTVPKFPTTDRPDHLLIDARGVPLANTDTGYRFQDSMKVAVLGRWYQTDITFIQTDKPIYKPGQLVRIRILTLDNRLLPSNDMISSVTIETPAKIRVEQWNNLTLTKGMAQLEFQLHDEPEMGNYQIKMRRNDKDISETFEVKEYVLPKYEVTIEPPKYVTFQTERVIAKACAKYTFGQPVKGVLEGSVCVKERTRYIRFKRSSPLIIDPFIGAPGPVDPNPAGNSYCTLIEEPLVDGCYTINVSRSDVGYDRYSTFQYGVRLEIEGRVKEQGSGVYLNASGHTLYFQRYDIKLSLEGPLKFKPGLPYNAKVVAKRLDGKPAALEPIEITINNWGVNGRYSKSYVTDSAGEVKFSIPPVAQDLPNYSIQARATAYNSSFWSWSSPSAYLYVEGWYSPSGSFLQIIPNTETLTCGSQATFKIQYTTSIALDTKLQYQVVGLADIADTGYKAVSLNLNTAVNEPDTEDVWDRSPRPRCFYYWYRCVYESESPADTTTTTTPAPTQLVTATHKGTLTLTVDVTAEMSTTGRLVVYYIRPDGEVVADGIDFKVEECTNNKAEMRFSKAEARPGESIDIKFKASPDSLCSYGIVDKSVFLEGGNNQLSLSTALNRIQSLALREWSGAKSTSNGNSNSLESAGAPGAPGFDGNTAALSNTAARDGAPAPAPAPDVTKTVRTFFPETWLWDLVDVKTSNRRFGSPEVAMMPAVSSLGGMGEPIMSRAGSTMDDDFSSEDSITQTVRTFFPETWLWDLLDVG</sequence>
<reference evidence="6" key="1">
    <citation type="submission" date="2020-06" db="EMBL/GenBank/DDBJ databases">
        <title>Draft genome of Bugula neritina, a colonial animal packing powerful symbionts and potential medicines.</title>
        <authorList>
            <person name="Rayko M."/>
        </authorList>
    </citation>
    <scope>NUCLEOTIDE SEQUENCE [LARGE SCALE GENOMIC DNA]</scope>
    <source>
        <strain evidence="6">Kwan_BN1</strain>
    </source>
</reference>
<dbReference type="InterPro" id="IPR050473">
    <property type="entry name" value="A2M/Complement_sys"/>
</dbReference>
<dbReference type="InterPro" id="IPR040839">
    <property type="entry name" value="MG4"/>
</dbReference>
<feature type="compositionally biased region" description="Polar residues" evidence="3">
    <location>
        <begin position="718"/>
        <end position="730"/>
    </location>
</feature>
<feature type="signal peptide" evidence="4">
    <location>
        <begin position="1"/>
        <end position="19"/>
    </location>
</feature>
<dbReference type="InterPro" id="IPR041555">
    <property type="entry name" value="MG3"/>
</dbReference>
<dbReference type="Gene3D" id="2.60.40.10">
    <property type="entry name" value="Immunoglobulins"/>
    <property type="match status" value="1"/>
</dbReference>
<evidence type="ECO:0000256" key="4">
    <source>
        <dbReference type="SAM" id="SignalP"/>
    </source>
</evidence>
<evidence type="ECO:0000259" key="5">
    <source>
        <dbReference type="SMART" id="SM01359"/>
    </source>
</evidence>
<dbReference type="InterPro" id="IPR011625">
    <property type="entry name" value="A2M_N_BRD"/>
</dbReference>
<evidence type="ECO:0000256" key="3">
    <source>
        <dbReference type="SAM" id="MobiDB-lite"/>
    </source>
</evidence>
<evidence type="ECO:0000313" key="7">
    <source>
        <dbReference type="Proteomes" id="UP000593567"/>
    </source>
</evidence>
<protein>
    <submittedName>
        <fullName evidence="6">A2ML1</fullName>
    </submittedName>
</protein>
<accession>A0A7J7JJ30</accession>
<dbReference type="Pfam" id="PF17789">
    <property type="entry name" value="MG4"/>
    <property type="match status" value="1"/>
</dbReference>
<dbReference type="Gene3D" id="2.60.40.1930">
    <property type="match status" value="2"/>
</dbReference>
<dbReference type="InterPro" id="IPR002890">
    <property type="entry name" value="MG2"/>
</dbReference>
<feature type="chain" id="PRO_5029457409" evidence="4">
    <location>
        <begin position="20"/>
        <end position="850"/>
    </location>
</feature>
<dbReference type="Proteomes" id="UP000593567">
    <property type="component" value="Unassembled WGS sequence"/>
</dbReference>
<keyword evidence="1 4" id="KW-0732">Signal</keyword>
<dbReference type="AlphaFoldDB" id="A0A7J7JJ30"/>
<dbReference type="FunFam" id="2.60.40.1930:FF:000001">
    <property type="entry name" value="CD109 isoform 3"/>
    <property type="match status" value="1"/>
</dbReference>
<dbReference type="OrthoDB" id="9998011at2759"/>
<dbReference type="SMART" id="SM01359">
    <property type="entry name" value="A2M_N_2"/>
    <property type="match status" value="1"/>
</dbReference>
<dbReference type="GO" id="GO:0004866">
    <property type="term" value="F:endopeptidase inhibitor activity"/>
    <property type="evidence" value="ECO:0007669"/>
    <property type="project" value="InterPro"/>
</dbReference>
<dbReference type="Pfam" id="PF17791">
    <property type="entry name" value="MG3"/>
    <property type="match status" value="1"/>
</dbReference>
<dbReference type="PANTHER" id="PTHR11412">
    <property type="entry name" value="MACROGLOBULIN / COMPLEMENT"/>
    <property type="match status" value="1"/>
</dbReference>
<dbReference type="Gene3D" id="2.60.40.1940">
    <property type="match status" value="1"/>
</dbReference>
<evidence type="ECO:0000313" key="6">
    <source>
        <dbReference type="EMBL" id="KAF6025641.1"/>
    </source>
</evidence>
<evidence type="ECO:0000256" key="2">
    <source>
        <dbReference type="ARBA" id="ARBA00023180"/>
    </source>
</evidence>
<dbReference type="Pfam" id="PF07703">
    <property type="entry name" value="A2M_BRD"/>
    <property type="match status" value="1"/>
</dbReference>
<keyword evidence="2" id="KW-0325">Glycoprotein</keyword>
<evidence type="ECO:0000256" key="1">
    <source>
        <dbReference type="ARBA" id="ARBA00022729"/>
    </source>
</evidence>
<dbReference type="PANTHER" id="PTHR11412:SF171">
    <property type="entry name" value="PREGNANCY ZONE PROTEIN-LIKE PROTEIN"/>
    <property type="match status" value="1"/>
</dbReference>
<name>A0A7J7JJ30_BUGNE</name>
<comment type="caution">
    <text evidence="6">The sequence shown here is derived from an EMBL/GenBank/DDBJ whole genome shotgun (WGS) entry which is preliminary data.</text>
</comment>
<dbReference type="Pfam" id="PF01835">
    <property type="entry name" value="MG2"/>
    <property type="match status" value="1"/>
</dbReference>
<dbReference type="InterPro" id="IPR013783">
    <property type="entry name" value="Ig-like_fold"/>
</dbReference>
<keyword evidence="7" id="KW-1185">Reference proteome</keyword>